<organism evidence="1 2">
    <name type="scientific">Trichonephila clavata</name>
    <name type="common">Joro spider</name>
    <name type="synonym">Nephila clavata</name>
    <dbReference type="NCBI Taxonomy" id="2740835"/>
    <lineage>
        <taxon>Eukaryota</taxon>
        <taxon>Metazoa</taxon>
        <taxon>Ecdysozoa</taxon>
        <taxon>Arthropoda</taxon>
        <taxon>Chelicerata</taxon>
        <taxon>Arachnida</taxon>
        <taxon>Araneae</taxon>
        <taxon>Araneomorphae</taxon>
        <taxon>Entelegynae</taxon>
        <taxon>Araneoidea</taxon>
        <taxon>Nephilidae</taxon>
        <taxon>Trichonephila</taxon>
    </lineage>
</organism>
<evidence type="ECO:0000313" key="2">
    <source>
        <dbReference type="Proteomes" id="UP000887116"/>
    </source>
</evidence>
<protein>
    <submittedName>
        <fullName evidence="1">Uncharacterized protein</fullName>
    </submittedName>
</protein>
<proteinExistence type="predicted"/>
<keyword evidence="2" id="KW-1185">Reference proteome</keyword>
<comment type="caution">
    <text evidence="1">The sequence shown here is derived from an EMBL/GenBank/DDBJ whole genome shotgun (WGS) entry which is preliminary data.</text>
</comment>
<dbReference type="Proteomes" id="UP000887116">
    <property type="component" value="Unassembled WGS sequence"/>
</dbReference>
<dbReference type="EMBL" id="BMAO01004817">
    <property type="protein sequence ID" value="GFQ97218.1"/>
    <property type="molecule type" value="Genomic_DNA"/>
</dbReference>
<sequence>MLSDKGKAFNSSQELERWNTLQCSLECVRWPNVWGGWGAAGKQSSRDLFLPEPLFSGNKLISKKRRFAFLADELSES</sequence>
<name>A0A8X6L814_TRICU</name>
<evidence type="ECO:0000313" key="1">
    <source>
        <dbReference type="EMBL" id="GFQ97218.1"/>
    </source>
</evidence>
<reference evidence="1" key="1">
    <citation type="submission" date="2020-07" db="EMBL/GenBank/DDBJ databases">
        <title>Multicomponent nature underlies the extraordinary mechanical properties of spider dragline silk.</title>
        <authorList>
            <person name="Kono N."/>
            <person name="Nakamura H."/>
            <person name="Mori M."/>
            <person name="Yoshida Y."/>
            <person name="Ohtoshi R."/>
            <person name="Malay A.D."/>
            <person name="Moran D.A.P."/>
            <person name="Tomita M."/>
            <person name="Numata K."/>
            <person name="Arakawa K."/>
        </authorList>
    </citation>
    <scope>NUCLEOTIDE SEQUENCE</scope>
</reference>
<accession>A0A8X6L814</accession>
<dbReference type="AlphaFoldDB" id="A0A8X6L814"/>
<gene>
    <name evidence="1" type="ORF">TNCT_453791</name>
</gene>